<dbReference type="AlphaFoldDB" id="A0A345VJK5"/>
<organism evidence="1 2">
    <name type="scientific">Streptococcus pluranimalium</name>
    <dbReference type="NCBI Taxonomy" id="82348"/>
    <lineage>
        <taxon>Bacteria</taxon>
        <taxon>Bacillati</taxon>
        <taxon>Bacillota</taxon>
        <taxon>Bacilli</taxon>
        <taxon>Lactobacillales</taxon>
        <taxon>Streptococcaceae</taxon>
        <taxon>Streptococcus</taxon>
    </lineage>
</organism>
<evidence type="ECO:0000313" key="2">
    <source>
        <dbReference type="Proteomes" id="UP000255411"/>
    </source>
</evidence>
<proteinExistence type="predicted"/>
<accession>A0A345VJK5</accession>
<dbReference type="Proteomes" id="UP000255411">
    <property type="component" value="Chromosome"/>
</dbReference>
<sequence>MNKTPDWAKKVNSEWEKRERVIEEYQRVLENSKKGFTPSQSDVNAIEEYKKRFPSAKIPEQIELAIGWFEQAKANEMTSQEKFEDARNGAIVDTALSGASHLITRDGGIASQLGMRLEQFLMMPQVR</sequence>
<dbReference type="RefSeq" id="WP_162797764.1">
    <property type="nucleotide sequence ID" value="NZ_CP022601.1"/>
</dbReference>
<protein>
    <submittedName>
        <fullName evidence="1">Uncharacterized protein</fullName>
    </submittedName>
</protein>
<dbReference type="EMBL" id="CP022601">
    <property type="protein sequence ID" value="AXJ12907.1"/>
    <property type="molecule type" value="Genomic_DNA"/>
</dbReference>
<name>A0A345VJK5_9STRE</name>
<evidence type="ECO:0000313" key="1">
    <source>
        <dbReference type="EMBL" id="AXJ12907.1"/>
    </source>
</evidence>
<gene>
    <name evidence="1" type="ORF">Sp14A_09860</name>
</gene>
<reference evidence="1 2" key="1">
    <citation type="submission" date="2017-07" db="EMBL/GenBank/DDBJ databases">
        <title>Streptococcus pluranimalium as cause of bovine abortion.</title>
        <authorList>
            <person name="Rodriguez Campos S."/>
            <person name="Gobeli Brawand S."/>
            <person name="Brodard I."/>
            <person name="Rychener L."/>
            <person name="Perreten V."/>
        </authorList>
    </citation>
    <scope>NUCLEOTIDE SEQUENCE [LARGE SCALE GENOMIC DNA]</scope>
    <source>
        <strain evidence="1 2">14A0014</strain>
    </source>
</reference>